<reference evidence="3 4" key="1">
    <citation type="submission" date="2017-08" db="EMBL/GenBank/DDBJ databases">
        <title>Infants hospitalized years apart are colonized by the same room-sourced microbial strains.</title>
        <authorList>
            <person name="Brooks B."/>
            <person name="Olm M.R."/>
            <person name="Firek B.A."/>
            <person name="Baker R."/>
            <person name="Thomas B.C."/>
            <person name="Morowitz M.J."/>
            <person name="Banfield J.F."/>
        </authorList>
    </citation>
    <scope>NUCLEOTIDE SEQUENCE [LARGE SCALE GENOMIC DNA]</scope>
    <source>
        <strain evidence="3">S2_006_000_R2_64</strain>
    </source>
</reference>
<evidence type="ECO:0000256" key="2">
    <source>
        <dbReference type="HAMAP-Rule" id="MF_00489"/>
    </source>
</evidence>
<dbReference type="EMBL" id="QFOT01000007">
    <property type="protein sequence ID" value="PZP57113.1"/>
    <property type="molecule type" value="Genomic_DNA"/>
</dbReference>
<accession>A0A2W5FQ73</accession>
<dbReference type="NCBIfam" id="NF001095">
    <property type="entry name" value="PRK00124.1"/>
    <property type="match status" value="1"/>
</dbReference>
<comment type="similarity">
    <text evidence="1 2">Belongs to the UPF0178 family.</text>
</comment>
<name>A0A2W5FQ73_9BACT</name>
<dbReference type="PANTHER" id="PTHR35146">
    <property type="entry name" value="UPF0178 PROTEIN YAII"/>
    <property type="match status" value="1"/>
</dbReference>
<dbReference type="Pfam" id="PF02639">
    <property type="entry name" value="DUF188"/>
    <property type="match status" value="1"/>
</dbReference>
<dbReference type="PANTHER" id="PTHR35146:SF1">
    <property type="entry name" value="UPF0178 PROTEIN YAII"/>
    <property type="match status" value="1"/>
</dbReference>
<dbReference type="CDD" id="cd18720">
    <property type="entry name" value="PIN_YqxD-like"/>
    <property type="match status" value="1"/>
</dbReference>
<protein>
    <recommendedName>
        <fullName evidence="2">UPF0178 protein DI586_01425</fullName>
    </recommendedName>
</protein>
<dbReference type="InterPro" id="IPR003791">
    <property type="entry name" value="UPF0178"/>
</dbReference>
<dbReference type="Proteomes" id="UP000249739">
    <property type="component" value="Unassembled WGS sequence"/>
</dbReference>
<gene>
    <name evidence="3" type="ORF">DI586_01425</name>
</gene>
<dbReference type="HAMAP" id="MF_00489">
    <property type="entry name" value="UPF0178"/>
    <property type="match status" value="1"/>
</dbReference>
<organism evidence="3 4">
    <name type="scientific">Micavibrio aeruginosavorus</name>
    <dbReference type="NCBI Taxonomy" id="349221"/>
    <lineage>
        <taxon>Bacteria</taxon>
        <taxon>Pseudomonadati</taxon>
        <taxon>Bdellovibrionota</taxon>
        <taxon>Bdellovibrionia</taxon>
        <taxon>Bdellovibrionales</taxon>
        <taxon>Pseudobdellovibrionaceae</taxon>
        <taxon>Micavibrio</taxon>
    </lineage>
</organism>
<dbReference type="AlphaFoldDB" id="A0A2W5FQ73"/>
<proteinExistence type="inferred from homology"/>
<sequence>MKLWIDADACPKVIKEVLYRAAERTKIETIFVANSYLNVPHSPFIQVLQVADGFDIADDRIVELCEAGDLIITADIPLAARVIEKGAFALNPRGQLYDANNIGPILSTRNFMHSMRSSMSEGQDGPAAFTNKDRELFSNALDKFITRRK</sequence>
<evidence type="ECO:0000313" key="3">
    <source>
        <dbReference type="EMBL" id="PZP57113.1"/>
    </source>
</evidence>
<evidence type="ECO:0000313" key="4">
    <source>
        <dbReference type="Proteomes" id="UP000249739"/>
    </source>
</evidence>
<evidence type="ECO:0000256" key="1">
    <source>
        <dbReference type="ARBA" id="ARBA00008522"/>
    </source>
</evidence>
<comment type="caution">
    <text evidence="3">The sequence shown here is derived from an EMBL/GenBank/DDBJ whole genome shotgun (WGS) entry which is preliminary data.</text>
</comment>